<evidence type="ECO:0000256" key="5">
    <source>
        <dbReference type="ARBA" id="ARBA00022691"/>
    </source>
</evidence>
<dbReference type="InterPro" id="IPR029063">
    <property type="entry name" value="SAM-dependent_MTases_sf"/>
</dbReference>
<dbReference type="RefSeq" id="WP_013809405.1">
    <property type="nucleotide sequence ID" value="NC_015565.1"/>
</dbReference>
<evidence type="ECO:0000256" key="3">
    <source>
        <dbReference type="ARBA" id="ARBA00022603"/>
    </source>
</evidence>
<accession>F6B4E6</accession>
<dbReference type="EC" id="2.1.1.182" evidence="7"/>
<feature type="binding site" evidence="7 8">
    <location>
        <position position="101"/>
    </location>
    <ligand>
        <name>S-adenosyl-L-methionine</name>
        <dbReference type="ChEBI" id="CHEBI:59789"/>
    </ligand>
</feature>
<dbReference type="Pfam" id="PF00398">
    <property type="entry name" value="RrnaAD"/>
    <property type="match status" value="1"/>
</dbReference>
<dbReference type="InterPro" id="IPR020598">
    <property type="entry name" value="rRNA_Ade_methylase_Trfase_N"/>
</dbReference>
<dbReference type="InterPro" id="IPR023165">
    <property type="entry name" value="rRNA_Ade_diMease-like_C"/>
</dbReference>
<organism evidence="10 11">
    <name type="scientific">Desulfotomaculum nigrificans (strain DSM 14880 / VKM B-2319 / CO-1-SRB)</name>
    <name type="common">Desulfotomaculum carboxydivorans</name>
    <dbReference type="NCBI Taxonomy" id="868595"/>
    <lineage>
        <taxon>Bacteria</taxon>
        <taxon>Bacillati</taxon>
        <taxon>Bacillota</taxon>
        <taxon>Clostridia</taxon>
        <taxon>Eubacteriales</taxon>
        <taxon>Desulfotomaculaceae</taxon>
        <taxon>Desulfotomaculum</taxon>
    </lineage>
</organism>
<keyword evidence="5 7" id="KW-0949">S-adenosyl-L-methionine</keyword>
<feature type="binding site" evidence="7 8">
    <location>
        <position position="30"/>
    </location>
    <ligand>
        <name>S-adenosyl-L-methionine</name>
        <dbReference type="ChEBI" id="CHEBI:59789"/>
    </ligand>
</feature>
<dbReference type="PANTHER" id="PTHR11727">
    <property type="entry name" value="DIMETHYLADENOSINE TRANSFERASE"/>
    <property type="match status" value="1"/>
</dbReference>
<dbReference type="SMART" id="SM00650">
    <property type="entry name" value="rADc"/>
    <property type="match status" value="1"/>
</dbReference>
<dbReference type="InterPro" id="IPR011530">
    <property type="entry name" value="rRNA_adenine_dimethylase"/>
</dbReference>
<dbReference type="STRING" id="868595.Desca_0064"/>
<dbReference type="Gene3D" id="1.10.8.100">
    <property type="entry name" value="Ribosomal RNA adenine dimethylase-like, domain 2"/>
    <property type="match status" value="1"/>
</dbReference>
<proteinExistence type="inferred from homology"/>
<evidence type="ECO:0000256" key="2">
    <source>
        <dbReference type="ARBA" id="ARBA00022552"/>
    </source>
</evidence>
<evidence type="ECO:0000259" key="9">
    <source>
        <dbReference type="SMART" id="SM00650"/>
    </source>
</evidence>
<keyword evidence="2 7" id="KW-0698">rRNA processing</keyword>
<comment type="catalytic activity">
    <reaction evidence="7">
        <text>adenosine(1518)/adenosine(1519) in 16S rRNA + 4 S-adenosyl-L-methionine = N(6)-dimethyladenosine(1518)/N(6)-dimethyladenosine(1519) in 16S rRNA + 4 S-adenosyl-L-homocysteine + 4 H(+)</text>
        <dbReference type="Rhea" id="RHEA:19609"/>
        <dbReference type="Rhea" id="RHEA-COMP:10232"/>
        <dbReference type="Rhea" id="RHEA-COMP:10233"/>
        <dbReference type="ChEBI" id="CHEBI:15378"/>
        <dbReference type="ChEBI" id="CHEBI:57856"/>
        <dbReference type="ChEBI" id="CHEBI:59789"/>
        <dbReference type="ChEBI" id="CHEBI:74411"/>
        <dbReference type="ChEBI" id="CHEBI:74493"/>
        <dbReference type="EC" id="2.1.1.182"/>
    </reaction>
</comment>
<gene>
    <name evidence="7" type="primary">rsmA</name>
    <name evidence="7" type="synonym">ksgA</name>
    <name evidence="10" type="ordered locus">Desca_0064</name>
</gene>
<keyword evidence="3 7" id="KW-0489">Methyltransferase</keyword>
<dbReference type="PROSITE" id="PS01131">
    <property type="entry name" value="RRNA_A_DIMETH"/>
    <property type="match status" value="1"/>
</dbReference>
<evidence type="ECO:0000256" key="7">
    <source>
        <dbReference type="HAMAP-Rule" id="MF_00607"/>
    </source>
</evidence>
<dbReference type="Gene3D" id="3.40.50.150">
    <property type="entry name" value="Vaccinia Virus protein VP39"/>
    <property type="match status" value="1"/>
</dbReference>
<evidence type="ECO:0000256" key="8">
    <source>
        <dbReference type="PROSITE-ProRule" id="PRU01026"/>
    </source>
</evidence>
<dbReference type="GO" id="GO:0005829">
    <property type="term" value="C:cytosol"/>
    <property type="evidence" value="ECO:0007669"/>
    <property type="project" value="TreeGrafter"/>
</dbReference>
<dbReference type="AlphaFoldDB" id="F6B4E6"/>
<dbReference type="Proteomes" id="UP000009226">
    <property type="component" value="Chromosome"/>
</dbReference>
<name>F6B4E6_DESCC</name>
<evidence type="ECO:0000313" key="10">
    <source>
        <dbReference type="EMBL" id="AEF92969.1"/>
    </source>
</evidence>
<sequence>MRELTSPTTVREIIKAHGFKVRKALGQNFLMDANIIDKIVRAANLSENDLAFEIGPGLGVLTRRLAQEAGRVLAVEIDQNLLPILNETLADLPNAEVIQADARKVDFDQLAAERTQGQFGPGGKAYKLVANLPYYITTPLLLHLLTSGFNLELLVVMIQKEVADRLQASPGGKDYGSLSVVVQYYTVPEIVCKVPKTVFYPVPDVDSAVIRLTRRPVPPVQLRNEETFFKVVRAAFGQRRKTLINALTGSGLASKETWLSVLNETGLDPARRGETLSLEEFAALANQFWLLREEAW</sequence>
<evidence type="ECO:0000256" key="1">
    <source>
        <dbReference type="ARBA" id="ARBA00022490"/>
    </source>
</evidence>
<feature type="domain" description="Ribosomal RNA adenine methylase transferase N-terminal" evidence="9">
    <location>
        <begin position="35"/>
        <end position="216"/>
    </location>
</feature>
<dbReference type="InterPro" id="IPR001737">
    <property type="entry name" value="KsgA/Erm"/>
</dbReference>
<evidence type="ECO:0000256" key="6">
    <source>
        <dbReference type="ARBA" id="ARBA00022884"/>
    </source>
</evidence>
<reference evidence="10" key="1">
    <citation type="submission" date="2011-05" db="EMBL/GenBank/DDBJ databases">
        <title>Complete sequence of Desulfotomaculum carboxydivorans CO-1-SRB.</title>
        <authorList>
            <consortium name="US DOE Joint Genome Institute"/>
            <person name="Lucas S."/>
            <person name="Han J."/>
            <person name="Lapidus A."/>
            <person name="Cheng J.-F."/>
            <person name="Goodwin L."/>
            <person name="Pitluck S."/>
            <person name="Peters L."/>
            <person name="Mikhailova N."/>
            <person name="Lu M."/>
            <person name="Han C."/>
            <person name="Tapia R."/>
            <person name="Land M."/>
            <person name="Hauser L."/>
            <person name="Kyrpides N."/>
            <person name="Ivanova N."/>
            <person name="Pagani I."/>
            <person name="Stams A."/>
            <person name="Plugge C."/>
            <person name="Muyzer G."/>
            <person name="Kuever J."/>
            <person name="Parshina S."/>
            <person name="Ivanova A."/>
            <person name="Nazina T."/>
            <person name="Woyke T."/>
        </authorList>
    </citation>
    <scope>NUCLEOTIDE SEQUENCE [LARGE SCALE GENOMIC DNA]</scope>
    <source>
        <strain evidence="10">CO-1-SRB</strain>
    </source>
</reference>
<comment type="function">
    <text evidence="7">Specifically dimethylates two adjacent adenosines (A1518 and A1519) in the loop of a conserved hairpin near the 3'-end of 16S rRNA in the 30S particle. May play a critical role in biogenesis of 30S subunits.</text>
</comment>
<comment type="similarity">
    <text evidence="7">Belongs to the class I-like SAM-binding methyltransferase superfamily. rRNA adenine N(6)-methyltransferase family. RsmA subfamily.</text>
</comment>
<keyword evidence="11" id="KW-1185">Reference proteome</keyword>
<protein>
    <recommendedName>
        <fullName evidence="7">Ribosomal RNA small subunit methyltransferase A</fullName>
        <ecNumber evidence="7">2.1.1.182</ecNumber>
    </recommendedName>
    <alternativeName>
        <fullName evidence="7">16S rRNA (adenine(1518)-N(6)/adenine(1519)-N(6))-dimethyltransferase</fullName>
    </alternativeName>
    <alternativeName>
        <fullName evidence="7">16S rRNA dimethyladenosine transferase</fullName>
    </alternativeName>
    <alternativeName>
        <fullName evidence="7">16S rRNA dimethylase</fullName>
    </alternativeName>
    <alternativeName>
        <fullName evidence="7">S-adenosylmethionine-6-N', N'-adenosyl(rRNA) dimethyltransferase</fullName>
    </alternativeName>
</protein>
<feature type="binding site" evidence="7 8">
    <location>
        <position position="131"/>
    </location>
    <ligand>
        <name>S-adenosyl-L-methionine</name>
        <dbReference type="ChEBI" id="CHEBI:59789"/>
    </ligand>
</feature>
<keyword evidence="4 7" id="KW-0808">Transferase</keyword>
<feature type="binding site" evidence="7 8">
    <location>
        <position position="76"/>
    </location>
    <ligand>
        <name>S-adenosyl-L-methionine</name>
        <dbReference type="ChEBI" id="CHEBI:59789"/>
    </ligand>
</feature>
<evidence type="ECO:0000313" key="11">
    <source>
        <dbReference type="Proteomes" id="UP000009226"/>
    </source>
</evidence>
<feature type="binding site" evidence="7 8">
    <location>
        <position position="28"/>
    </location>
    <ligand>
        <name>S-adenosyl-L-methionine</name>
        <dbReference type="ChEBI" id="CHEBI:59789"/>
    </ligand>
</feature>
<dbReference type="SUPFAM" id="SSF53335">
    <property type="entry name" value="S-adenosyl-L-methionine-dependent methyltransferases"/>
    <property type="match status" value="1"/>
</dbReference>
<dbReference type="NCBIfam" id="TIGR00755">
    <property type="entry name" value="ksgA"/>
    <property type="match status" value="1"/>
</dbReference>
<dbReference type="HOGENOM" id="CLU_041220_0_0_9"/>
<dbReference type="GO" id="GO:0003723">
    <property type="term" value="F:RNA binding"/>
    <property type="evidence" value="ECO:0007669"/>
    <property type="project" value="UniProtKB-UniRule"/>
</dbReference>
<dbReference type="PROSITE" id="PS51689">
    <property type="entry name" value="SAM_RNA_A_N6_MT"/>
    <property type="match status" value="1"/>
</dbReference>
<feature type="binding site" evidence="7 8">
    <location>
        <position position="55"/>
    </location>
    <ligand>
        <name>S-adenosyl-L-methionine</name>
        <dbReference type="ChEBI" id="CHEBI:59789"/>
    </ligand>
</feature>
<dbReference type="HAMAP" id="MF_00607">
    <property type="entry name" value="16SrRNA_methyltr_A"/>
    <property type="match status" value="1"/>
</dbReference>
<dbReference type="KEGG" id="dca:Desca_0064"/>
<dbReference type="FunFam" id="3.40.50.150:FF:000023">
    <property type="entry name" value="Ribosomal RNA small subunit methyltransferase A"/>
    <property type="match status" value="1"/>
</dbReference>
<dbReference type="EMBL" id="CP002736">
    <property type="protein sequence ID" value="AEF92969.1"/>
    <property type="molecule type" value="Genomic_DNA"/>
</dbReference>
<dbReference type="eggNOG" id="COG0030">
    <property type="taxonomic scope" value="Bacteria"/>
</dbReference>
<keyword evidence="1 7" id="KW-0963">Cytoplasm</keyword>
<keyword evidence="6 7" id="KW-0694">RNA-binding</keyword>
<dbReference type="GO" id="GO:0052908">
    <property type="term" value="F:16S rRNA (adenine(1518)-N(6)/adenine(1519)-N(6))-dimethyltransferase activity"/>
    <property type="evidence" value="ECO:0007669"/>
    <property type="project" value="UniProtKB-EC"/>
</dbReference>
<evidence type="ECO:0000256" key="4">
    <source>
        <dbReference type="ARBA" id="ARBA00022679"/>
    </source>
</evidence>
<dbReference type="PANTHER" id="PTHR11727:SF7">
    <property type="entry name" value="DIMETHYLADENOSINE TRANSFERASE-RELATED"/>
    <property type="match status" value="1"/>
</dbReference>
<dbReference type="InterPro" id="IPR020596">
    <property type="entry name" value="rRNA_Ade_Mease_Trfase_CS"/>
</dbReference>
<comment type="subcellular location">
    <subcellularLocation>
        <location evidence="7">Cytoplasm</location>
    </subcellularLocation>
</comment>